<dbReference type="PANTHER" id="PTHR12358">
    <property type="entry name" value="SPHINGOSINE KINASE"/>
    <property type="match status" value="1"/>
</dbReference>
<dbReference type="Gene3D" id="2.60.200.40">
    <property type="match status" value="1"/>
</dbReference>
<evidence type="ECO:0000256" key="2">
    <source>
        <dbReference type="ARBA" id="ARBA00005983"/>
    </source>
</evidence>
<evidence type="ECO:0000313" key="5">
    <source>
        <dbReference type="Proteomes" id="UP001300763"/>
    </source>
</evidence>
<comment type="cofactor">
    <cofactor evidence="1">
        <name>Mg(2+)</name>
        <dbReference type="ChEBI" id="CHEBI:18420"/>
    </cofactor>
</comment>
<proteinExistence type="inferred from homology"/>
<dbReference type="InterPro" id="IPR016064">
    <property type="entry name" value="NAD/diacylglycerol_kinase_sf"/>
</dbReference>
<dbReference type="EMBL" id="JAQZAO010000004">
    <property type="protein sequence ID" value="MDD7965758.1"/>
    <property type="molecule type" value="Genomic_DNA"/>
</dbReference>
<dbReference type="RefSeq" id="WP_274200298.1">
    <property type="nucleotide sequence ID" value="NZ_JAQZAO010000004.1"/>
</dbReference>
<keyword evidence="4" id="KW-0418">Kinase</keyword>
<dbReference type="PROSITE" id="PS50146">
    <property type="entry name" value="DAGK"/>
    <property type="match status" value="1"/>
</dbReference>
<protein>
    <submittedName>
        <fullName evidence="4">Diacylglycerol kinase family protein</fullName>
    </submittedName>
</protein>
<dbReference type="SUPFAM" id="SSF111331">
    <property type="entry name" value="NAD kinase/diacylglycerol kinase-like"/>
    <property type="match status" value="1"/>
</dbReference>
<comment type="similarity">
    <text evidence="2">Belongs to the diacylglycerol/lipid kinase family.</text>
</comment>
<dbReference type="Pfam" id="PF00781">
    <property type="entry name" value="DAGK_cat"/>
    <property type="match status" value="1"/>
</dbReference>
<dbReference type="InterPro" id="IPR001206">
    <property type="entry name" value="Diacylglycerol_kinase_cat_dom"/>
</dbReference>
<feature type="domain" description="DAGKc" evidence="3">
    <location>
        <begin position="11"/>
        <end position="144"/>
    </location>
</feature>
<dbReference type="InterPro" id="IPR050187">
    <property type="entry name" value="Lipid_Phosphate_FormReg"/>
</dbReference>
<reference evidence="4 5" key="1">
    <citation type="submission" date="2023-02" db="EMBL/GenBank/DDBJ databases">
        <title>Genome sequencing required for Actinomycetospora new species description.</title>
        <authorList>
            <person name="Saimee Y."/>
            <person name="Duangmal K."/>
        </authorList>
    </citation>
    <scope>NUCLEOTIDE SEQUENCE [LARGE SCALE GENOMIC DNA]</scope>
    <source>
        <strain evidence="4 5">DW7H6</strain>
    </source>
</reference>
<evidence type="ECO:0000259" key="3">
    <source>
        <dbReference type="PROSITE" id="PS50146"/>
    </source>
</evidence>
<sequence>MALPSEPSPVPAYDRVVLVYNPQSSGDGEQRAEDARTTLAEHAPHLAVTIVPTQYPGHARVIAEQEARAGRTLVVSVSGDGGYNEVVQGVMAAGDGTTSGAAAAVMPAGNANDHRRATAQRPLVDAIAAAQISRIDLLRVQVAGEDAPRWAHSYLGLGITPTVALELERGGKGSLREVITTVRAFSQFHPFAVDVEGPGDMAGRRRFDSLICANTTEMAKYVTLSDGDPADGLFEVITLPHRSKLRLLVYAVRAAVSGLGPQPRTDRFAFTTLSPIPVQLDGEVLELEGDRGVTVEIAQHALATVV</sequence>
<evidence type="ECO:0000313" key="4">
    <source>
        <dbReference type="EMBL" id="MDD7965758.1"/>
    </source>
</evidence>
<comment type="caution">
    <text evidence="4">The sequence shown here is derived from an EMBL/GenBank/DDBJ whole genome shotgun (WGS) entry which is preliminary data.</text>
</comment>
<organism evidence="4 5">
    <name type="scientific">Actinomycetospora lemnae</name>
    <dbReference type="NCBI Taxonomy" id="3019891"/>
    <lineage>
        <taxon>Bacteria</taxon>
        <taxon>Bacillati</taxon>
        <taxon>Actinomycetota</taxon>
        <taxon>Actinomycetes</taxon>
        <taxon>Pseudonocardiales</taxon>
        <taxon>Pseudonocardiaceae</taxon>
        <taxon>Actinomycetospora</taxon>
    </lineage>
</organism>
<dbReference type="Proteomes" id="UP001300763">
    <property type="component" value="Unassembled WGS sequence"/>
</dbReference>
<keyword evidence="5" id="KW-1185">Reference proteome</keyword>
<dbReference type="GO" id="GO:0016301">
    <property type="term" value="F:kinase activity"/>
    <property type="evidence" value="ECO:0007669"/>
    <property type="project" value="UniProtKB-KW"/>
</dbReference>
<evidence type="ECO:0000256" key="1">
    <source>
        <dbReference type="ARBA" id="ARBA00001946"/>
    </source>
</evidence>
<accession>A0ABT5SSD2</accession>
<dbReference type="Gene3D" id="3.40.50.10330">
    <property type="entry name" value="Probable inorganic polyphosphate/atp-NAD kinase, domain 1"/>
    <property type="match status" value="1"/>
</dbReference>
<gene>
    <name evidence="4" type="ORF">PGB27_10420</name>
</gene>
<name>A0ABT5SSD2_9PSEU</name>
<dbReference type="InterPro" id="IPR017438">
    <property type="entry name" value="ATP-NAD_kinase_N"/>
</dbReference>
<keyword evidence="4" id="KW-0808">Transferase</keyword>
<dbReference type="PANTHER" id="PTHR12358:SF54">
    <property type="entry name" value="SPHINGOSINE KINASE RELATED PROTEIN"/>
    <property type="match status" value="1"/>
</dbReference>